<evidence type="ECO:0000313" key="9">
    <source>
        <dbReference type="EMBL" id="SEF20957.1"/>
    </source>
</evidence>
<keyword evidence="10" id="KW-1185">Reference proteome</keyword>
<sequence length="393" mass="42335">MTDRHGRAGRRVRLKAGDEVRRGLAAAFGTGGTDAERHDRTPLGWFARALRVPGRERRILVQTAKATLAATAAWLLATLVLKLPQPFLAPYAAIFLVEATVYRSLRGWLQQVGSVATGVLLAAVAGQLIPSQAVALAVVVFVGLLAGNWRRFGDAGVWVGVTGMLLISYGTARDVSLLGDRLLETALGAAIGVAVNTLIFPPLYGERLATTTDRLATALAGLLESISDLVRHDDPGDLEDLLGQAQDTRSQVLAAEEAVGLTREGRMLNLRRGRPTSGARHERPLRTLTALWPAVAQLIAAVRTTTQARDRHPFEYPWPDARDTLADLVHLLAGAVQAVAVVGEPVDLEECRALLEKLEERLVTADEDGVPARLGLSTMILPARLLVEKLENR</sequence>
<keyword evidence="2" id="KW-1003">Cell membrane</keyword>
<feature type="transmembrane region" description="Helical" evidence="7">
    <location>
        <begin position="152"/>
        <end position="170"/>
    </location>
</feature>
<dbReference type="STRING" id="218821.SAMN05421837_101638"/>
<keyword evidence="3 7" id="KW-0812">Transmembrane</keyword>
<name>A0A1H5Q6R1_9PSEU</name>
<keyword evidence="5 7" id="KW-0472">Membrane</keyword>
<dbReference type="RefSeq" id="WP_086680127.1">
    <property type="nucleotide sequence ID" value="NZ_FNUJ01000001.1"/>
</dbReference>
<proteinExistence type="inferred from homology"/>
<organism evidence="9 10">
    <name type="scientific">Amycolatopsis pretoriensis</name>
    <dbReference type="NCBI Taxonomy" id="218821"/>
    <lineage>
        <taxon>Bacteria</taxon>
        <taxon>Bacillati</taxon>
        <taxon>Actinomycetota</taxon>
        <taxon>Actinomycetes</taxon>
        <taxon>Pseudonocardiales</taxon>
        <taxon>Pseudonocardiaceae</taxon>
        <taxon>Amycolatopsis</taxon>
    </lineage>
</organism>
<reference evidence="10" key="1">
    <citation type="submission" date="2016-10" db="EMBL/GenBank/DDBJ databases">
        <authorList>
            <person name="Varghese N."/>
            <person name="Submissions S."/>
        </authorList>
    </citation>
    <scope>NUCLEOTIDE SEQUENCE [LARGE SCALE GENOMIC DNA]</scope>
    <source>
        <strain evidence="10">DSM 44654</strain>
    </source>
</reference>
<gene>
    <name evidence="9" type="ORF">SAMN05421837_101638</name>
</gene>
<protein>
    <submittedName>
        <fullName evidence="9">Aromatic acid exporter family member 1</fullName>
    </submittedName>
</protein>
<evidence type="ECO:0000256" key="1">
    <source>
        <dbReference type="ARBA" id="ARBA00004651"/>
    </source>
</evidence>
<feature type="transmembrane region" description="Helical" evidence="7">
    <location>
        <begin position="117"/>
        <end position="146"/>
    </location>
</feature>
<dbReference type="EMBL" id="FNUJ01000001">
    <property type="protein sequence ID" value="SEF20957.1"/>
    <property type="molecule type" value="Genomic_DNA"/>
</dbReference>
<feature type="transmembrane region" description="Helical" evidence="7">
    <location>
        <begin position="182"/>
        <end position="204"/>
    </location>
</feature>
<dbReference type="PANTHER" id="PTHR30509:SF9">
    <property type="entry name" value="MULTIDRUG RESISTANCE PROTEIN MDTO"/>
    <property type="match status" value="1"/>
</dbReference>
<dbReference type="Pfam" id="PF13515">
    <property type="entry name" value="FUSC_2"/>
    <property type="match status" value="1"/>
</dbReference>
<feature type="transmembrane region" description="Helical" evidence="7">
    <location>
        <begin position="59"/>
        <end position="81"/>
    </location>
</feature>
<evidence type="ECO:0000256" key="2">
    <source>
        <dbReference type="ARBA" id="ARBA00022475"/>
    </source>
</evidence>
<evidence type="ECO:0000256" key="6">
    <source>
        <dbReference type="ARBA" id="ARBA00043993"/>
    </source>
</evidence>
<comment type="similarity">
    <text evidence="6">Belongs to the YccS/YhfK family.</text>
</comment>
<evidence type="ECO:0000259" key="8">
    <source>
        <dbReference type="Pfam" id="PF13515"/>
    </source>
</evidence>
<dbReference type="AlphaFoldDB" id="A0A1H5Q6R1"/>
<dbReference type="Proteomes" id="UP000198878">
    <property type="component" value="Unassembled WGS sequence"/>
</dbReference>
<evidence type="ECO:0000313" key="10">
    <source>
        <dbReference type="Proteomes" id="UP000198878"/>
    </source>
</evidence>
<dbReference type="PANTHER" id="PTHR30509">
    <property type="entry name" value="P-HYDROXYBENZOIC ACID EFFLUX PUMP SUBUNIT-RELATED"/>
    <property type="match status" value="1"/>
</dbReference>
<dbReference type="InterPro" id="IPR049453">
    <property type="entry name" value="Memb_transporter_dom"/>
</dbReference>
<evidence type="ECO:0000256" key="7">
    <source>
        <dbReference type="SAM" id="Phobius"/>
    </source>
</evidence>
<comment type="subcellular location">
    <subcellularLocation>
        <location evidence="1">Cell membrane</location>
        <topology evidence="1">Multi-pass membrane protein</topology>
    </subcellularLocation>
</comment>
<dbReference type="GO" id="GO:0005886">
    <property type="term" value="C:plasma membrane"/>
    <property type="evidence" value="ECO:0007669"/>
    <property type="project" value="UniProtKB-SubCell"/>
</dbReference>
<feature type="domain" description="Integral membrane bound transporter" evidence="8">
    <location>
        <begin position="73"/>
        <end position="195"/>
    </location>
</feature>
<evidence type="ECO:0000256" key="4">
    <source>
        <dbReference type="ARBA" id="ARBA00022989"/>
    </source>
</evidence>
<keyword evidence="4 7" id="KW-1133">Transmembrane helix</keyword>
<evidence type="ECO:0000256" key="5">
    <source>
        <dbReference type="ARBA" id="ARBA00023136"/>
    </source>
</evidence>
<evidence type="ECO:0000256" key="3">
    <source>
        <dbReference type="ARBA" id="ARBA00022692"/>
    </source>
</evidence>
<dbReference type="OrthoDB" id="4458428at2"/>
<accession>A0A1H5Q6R1</accession>